<dbReference type="EMBL" id="JBHSDC010000001">
    <property type="protein sequence ID" value="MFC4230299.1"/>
    <property type="molecule type" value="Genomic_DNA"/>
</dbReference>
<dbReference type="InterPro" id="IPR011044">
    <property type="entry name" value="Quino_amine_DH_bsu"/>
</dbReference>
<reference evidence="3" key="1">
    <citation type="journal article" date="2019" name="Int. J. Syst. Evol. Microbiol.">
        <title>The Global Catalogue of Microorganisms (GCM) 10K type strain sequencing project: providing services to taxonomists for standard genome sequencing and annotation.</title>
        <authorList>
            <consortium name="The Broad Institute Genomics Platform"/>
            <consortium name="The Broad Institute Genome Sequencing Center for Infectious Disease"/>
            <person name="Wu L."/>
            <person name="Ma J."/>
        </authorList>
    </citation>
    <scope>NUCLEOTIDE SEQUENCE [LARGE SCALE GENOMIC DNA]</scope>
    <source>
        <strain evidence="3">CECT 8010</strain>
    </source>
</reference>
<dbReference type="PANTHER" id="PTHR31270:SF1">
    <property type="entry name" value="GLUTAMINYL-PEPTIDE CYCLOTRANSFERASE"/>
    <property type="match status" value="1"/>
</dbReference>
<gene>
    <name evidence="2" type="ORF">ACFOW1_00250</name>
</gene>
<dbReference type="RefSeq" id="WP_379011378.1">
    <property type="nucleotide sequence ID" value="NZ_JBHSDC010000001.1"/>
</dbReference>
<sequence>MKKILLPFLSAVVLAACGNDNSQSQSTEITTPAVSNEPPTLSYTVTNIYPHQTSAFTEGLEWHDGKLLESTGSPDYSGSSKLAYVDLKTGNDIKKINLDKKYFGEGTTLLNGKIYQLTYKEQKCFVYDAKTFAKQKEFDYDGEGWGLTNNGKQLIMNNGGDKLYFRDPETFAVKNIVSVTDNSGPVPMINELEWVNGEIYSNIWQKDIIVKINPETGKVIGIADFSGMKEKYFPELAANTDVLNGIAYDSTAKRFFITGKNWPKLFEVKF</sequence>
<accession>A0ABV8PRU6</accession>
<keyword evidence="1" id="KW-0732">Signal</keyword>
<dbReference type="PROSITE" id="PS51257">
    <property type="entry name" value="PROKAR_LIPOPROTEIN"/>
    <property type="match status" value="1"/>
</dbReference>
<organism evidence="2 3">
    <name type="scientific">Parasediminibacterium paludis</name>
    <dbReference type="NCBI Taxonomy" id="908966"/>
    <lineage>
        <taxon>Bacteria</taxon>
        <taxon>Pseudomonadati</taxon>
        <taxon>Bacteroidota</taxon>
        <taxon>Chitinophagia</taxon>
        <taxon>Chitinophagales</taxon>
        <taxon>Chitinophagaceae</taxon>
        <taxon>Parasediminibacterium</taxon>
    </lineage>
</organism>
<dbReference type="InterPro" id="IPR007788">
    <property type="entry name" value="QCT"/>
</dbReference>
<dbReference type="Proteomes" id="UP001595906">
    <property type="component" value="Unassembled WGS sequence"/>
</dbReference>
<evidence type="ECO:0000256" key="1">
    <source>
        <dbReference type="SAM" id="SignalP"/>
    </source>
</evidence>
<feature type="signal peptide" evidence="1">
    <location>
        <begin position="1"/>
        <end position="15"/>
    </location>
</feature>
<dbReference type="PANTHER" id="PTHR31270">
    <property type="entry name" value="GLUTAMINYL-PEPTIDE CYCLOTRANSFERASE"/>
    <property type="match status" value="1"/>
</dbReference>
<protein>
    <submittedName>
        <fullName evidence="2">Glutaminyl-peptide cyclotransferase</fullName>
    </submittedName>
</protein>
<evidence type="ECO:0000313" key="2">
    <source>
        <dbReference type="EMBL" id="MFC4230299.1"/>
    </source>
</evidence>
<name>A0ABV8PRU6_9BACT</name>
<proteinExistence type="predicted"/>
<dbReference type="SUPFAM" id="SSF50969">
    <property type="entry name" value="YVTN repeat-like/Quinoprotein amine dehydrogenase"/>
    <property type="match status" value="1"/>
</dbReference>
<comment type="caution">
    <text evidence="2">The sequence shown here is derived from an EMBL/GenBank/DDBJ whole genome shotgun (WGS) entry which is preliminary data.</text>
</comment>
<evidence type="ECO:0000313" key="3">
    <source>
        <dbReference type="Proteomes" id="UP001595906"/>
    </source>
</evidence>
<keyword evidence="3" id="KW-1185">Reference proteome</keyword>
<feature type="chain" id="PRO_5046241653" evidence="1">
    <location>
        <begin position="16"/>
        <end position="270"/>
    </location>
</feature>
<dbReference type="InterPro" id="IPR015943">
    <property type="entry name" value="WD40/YVTN_repeat-like_dom_sf"/>
</dbReference>
<dbReference type="Gene3D" id="2.130.10.10">
    <property type="entry name" value="YVTN repeat-like/Quinoprotein amine dehydrogenase"/>
    <property type="match status" value="1"/>
</dbReference>
<dbReference type="Pfam" id="PF05096">
    <property type="entry name" value="Glu_cyclase_2"/>
    <property type="match status" value="1"/>
</dbReference>